<reference evidence="1 2" key="1">
    <citation type="submission" date="2016-10" db="EMBL/GenBank/DDBJ databases">
        <authorList>
            <person name="de Groot N.N."/>
        </authorList>
    </citation>
    <scope>NUCLEOTIDE SEQUENCE [LARGE SCALE GENOMIC DNA]</scope>
    <source>
        <strain evidence="1 2">DSM 16619</strain>
    </source>
</reference>
<protein>
    <submittedName>
        <fullName evidence="1">Uncharacterized protein</fullName>
    </submittedName>
</protein>
<proteinExistence type="predicted"/>
<dbReference type="RefSeq" id="WP_139160478.1">
    <property type="nucleotide sequence ID" value="NZ_FMZC01000020.1"/>
</dbReference>
<dbReference type="AlphaFoldDB" id="A0A1G7DNY9"/>
<evidence type="ECO:0000313" key="2">
    <source>
        <dbReference type="Proteomes" id="UP000198781"/>
    </source>
</evidence>
<dbReference type="Proteomes" id="UP000198781">
    <property type="component" value="Unassembled WGS sequence"/>
</dbReference>
<name>A0A1G7DNY9_9BURK</name>
<keyword evidence="2" id="KW-1185">Reference proteome</keyword>
<accession>A0A1G7DNY9</accession>
<dbReference type="EMBL" id="FMZC01000020">
    <property type="protein sequence ID" value="SDE53218.1"/>
    <property type="molecule type" value="Genomic_DNA"/>
</dbReference>
<dbReference type="STRING" id="187868.SAMN05192589_1209"/>
<evidence type="ECO:0000313" key="1">
    <source>
        <dbReference type="EMBL" id="SDE53218.1"/>
    </source>
</evidence>
<sequence>MKDSEEEPGRSIQHAIPPGVTDAFEIRPPSVPKSANAIIDEQMGGCIGYVHEGARGVWNIYNGMGDQVAIEELPLEASPIDPLDVLILGGIVFKIGRWGWLARKNGSAVAAVTSAGTAVMQRFVKLLRTKLLAPQARQIKFTETAARHMAEPGRYVPIHILAAAIRFGTRKIDPQGAKGLFMYRIEMMKLRKTKVMINGRAEIRYIPQKYNLEVVVRESDWTVMHFLYK</sequence>
<organism evidence="1 2">
    <name type="scientific">Paracidovorax valerianellae</name>
    <dbReference type="NCBI Taxonomy" id="187868"/>
    <lineage>
        <taxon>Bacteria</taxon>
        <taxon>Pseudomonadati</taxon>
        <taxon>Pseudomonadota</taxon>
        <taxon>Betaproteobacteria</taxon>
        <taxon>Burkholderiales</taxon>
        <taxon>Comamonadaceae</taxon>
        <taxon>Paracidovorax</taxon>
    </lineage>
</organism>
<gene>
    <name evidence="1" type="ORF">SAMN05192589_1209</name>
</gene>
<dbReference type="OrthoDB" id="8962251at2"/>